<dbReference type="Gene3D" id="4.10.240.10">
    <property type="entry name" value="Zn(2)-C6 fungal-type DNA-binding domain"/>
    <property type="match status" value="1"/>
</dbReference>
<keyword evidence="1" id="KW-0539">Nucleus</keyword>
<dbReference type="PANTHER" id="PTHR47256">
    <property type="entry name" value="ZN(II)2CYS6 TRANSCRIPTION FACTOR (EUROFUNG)-RELATED"/>
    <property type="match status" value="1"/>
</dbReference>
<evidence type="ECO:0000256" key="1">
    <source>
        <dbReference type="ARBA" id="ARBA00023242"/>
    </source>
</evidence>
<gene>
    <name evidence="4" type="ORF">CT0861_00341</name>
</gene>
<dbReference type="Pfam" id="PF00172">
    <property type="entry name" value="Zn_clus"/>
    <property type="match status" value="1"/>
</dbReference>
<feature type="compositionally biased region" description="Polar residues" evidence="2">
    <location>
        <begin position="180"/>
        <end position="202"/>
    </location>
</feature>
<keyword evidence="5" id="KW-1185">Reference proteome</keyword>
<dbReference type="InterPro" id="IPR053187">
    <property type="entry name" value="Notoamide_regulator"/>
</dbReference>
<dbReference type="InterPro" id="IPR001138">
    <property type="entry name" value="Zn2Cys6_DnaBD"/>
</dbReference>
<evidence type="ECO:0000256" key="2">
    <source>
        <dbReference type="SAM" id="MobiDB-lite"/>
    </source>
</evidence>
<name>A0A161Y6V7_9PEZI</name>
<dbReference type="PROSITE" id="PS50048">
    <property type="entry name" value="ZN2_CY6_FUNGAL_2"/>
    <property type="match status" value="1"/>
</dbReference>
<comment type="caution">
    <text evidence="4">The sequence shown here is derived from an EMBL/GenBank/DDBJ whole genome shotgun (WGS) entry which is preliminary data.</text>
</comment>
<dbReference type="PANTHER" id="PTHR47256:SF1">
    <property type="entry name" value="ZN(II)2CYS6 TRANSCRIPTION FACTOR (EUROFUNG)"/>
    <property type="match status" value="1"/>
</dbReference>
<feature type="region of interest" description="Disordered" evidence="2">
    <location>
        <begin position="173"/>
        <end position="203"/>
    </location>
</feature>
<dbReference type="CDD" id="cd00067">
    <property type="entry name" value="GAL4"/>
    <property type="match status" value="1"/>
</dbReference>
<dbReference type="SUPFAM" id="SSF57701">
    <property type="entry name" value="Zn2/Cys6 DNA-binding domain"/>
    <property type="match status" value="1"/>
</dbReference>
<dbReference type="Proteomes" id="UP000076552">
    <property type="component" value="Unassembled WGS sequence"/>
</dbReference>
<dbReference type="InterPro" id="IPR036864">
    <property type="entry name" value="Zn2-C6_fun-type_DNA-bd_sf"/>
</dbReference>
<reference evidence="4 5" key="1">
    <citation type="submission" date="2015-06" db="EMBL/GenBank/DDBJ databases">
        <title>Survival trade-offs in plant roots during colonization by closely related pathogenic and mutualistic fungi.</title>
        <authorList>
            <person name="Hacquard S."/>
            <person name="Kracher B."/>
            <person name="Hiruma K."/>
            <person name="Weinman A."/>
            <person name="Muench P."/>
            <person name="Garrido Oter R."/>
            <person name="Ver Loren van Themaat E."/>
            <person name="Dallerey J.-F."/>
            <person name="Damm U."/>
            <person name="Henrissat B."/>
            <person name="Lespinet O."/>
            <person name="Thon M."/>
            <person name="Kemen E."/>
            <person name="McHardy A.C."/>
            <person name="Schulze-Lefert P."/>
            <person name="O'Connell R.J."/>
        </authorList>
    </citation>
    <scope>NUCLEOTIDE SEQUENCE [LARGE SCALE GENOMIC DNA]</scope>
    <source>
        <strain evidence="4 5">0861</strain>
    </source>
</reference>
<dbReference type="AlphaFoldDB" id="A0A161Y6V7"/>
<protein>
    <submittedName>
        <fullName evidence="4">N-terminal fungal transcription regulatory domain-containing protein</fullName>
    </submittedName>
</protein>
<feature type="region of interest" description="Disordered" evidence="2">
    <location>
        <begin position="1"/>
        <end position="26"/>
    </location>
</feature>
<evidence type="ECO:0000313" key="5">
    <source>
        <dbReference type="Proteomes" id="UP000076552"/>
    </source>
</evidence>
<sequence>MSKRLAPLLPAGNTGRQASFDSEEDSKRKRIGTDIACNACRRRKTRCDGIRPACAACRKRSTDCTYVEKKDLPGLRKSLEVSQEVLELLTSASEPQAFEILRMLRQSSNHDSVLNIIKSGLNGSSFLSDHDAGRTNISTQSPLEIELTVKYPVAYPTPRYPSLSASQCSTLLKPSRLPGSRSSDLRQPQSAESNSQHQNHPPDSSIVIEAAENTPHIDKNTIRFEPLPIETQGGSRRSIPSLCDERLRKLKIDFWTDVSVTNDFAARIISMYLTTDHPLLGIFDPHLFLTDLVGQRHRYCSRLLVNALMYWGCQMYTAIDETAAHHVQPFCEEAERLWLFEKNDASILTAVSAQLLSLAYLGHGKDHNVLNYLAAALQMGTHLSLFGKESAQAQREIEHMPPETRRANSYAAWGIFNWGVSLATLFYRQPGLKCPVYPPVYPVPVDPVRSTTQEESDRSSSEVLEEALPSYMGRTFPALCKFWRIIHDVSLAYYKNQPNPLPEDVSPDFAEFKFRELLAWSEGLSSDQMLRDSCPHHVVVLHIWFHAAILDIFRPFVRSPRRRRFRLKTFATHPSPEAVFNTSVSQLKQLVVRYRCDYDSSAYTLLWQSALIYLANEMLHETTNPEWRFYFLACIYGYEGLQKSYRVAEVITRGLLTMMLKDRHISVTEARQRLEHIRRAGKNHATGHVRATFMVDLDLAMMDPDAAKVENLAGRFEEIALFQDLTSADNRETAMGSEG</sequence>
<dbReference type="GO" id="GO:0000981">
    <property type="term" value="F:DNA-binding transcription factor activity, RNA polymerase II-specific"/>
    <property type="evidence" value="ECO:0007669"/>
    <property type="project" value="InterPro"/>
</dbReference>
<proteinExistence type="predicted"/>
<evidence type="ECO:0000313" key="4">
    <source>
        <dbReference type="EMBL" id="KZL67537.1"/>
    </source>
</evidence>
<dbReference type="PROSITE" id="PS00463">
    <property type="entry name" value="ZN2_CY6_FUNGAL_1"/>
    <property type="match status" value="1"/>
</dbReference>
<organism evidence="4 5">
    <name type="scientific">Colletotrichum tofieldiae</name>
    <dbReference type="NCBI Taxonomy" id="708197"/>
    <lineage>
        <taxon>Eukaryota</taxon>
        <taxon>Fungi</taxon>
        <taxon>Dikarya</taxon>
        <taxon>Ascomycota</taxon>
        <taxon>Pezizomycotina</taxon>
        <taxon>Sordariomycetes</taxon>
        <taxon>Hypocreomycetidae</taxon>
        <taxon>Glomerellales</taxon>
        <taxon>Glomerellaceae</taxon>
        <taxon>Colletotrichum</taxon>
        <taxon>Colletotrichum spaethianum species complex</taxon>
    </lineage>
</organism>
<evidence type="ECO:0000259" key="3">
    <source>
        <dbReference type="PROSITE" id="PS50048"/>
    </source>
</evidence>
<accession>A0A161Y6V7</accession>
<dbReference type="GO" id="GO:0008270">
    <property type="term" value="F:zinc ion binding"/>
    <property type="evidence" value="ECO:0007669"/>
    <property type="project" value="InterPro"/>
</dbReference>
<dbReference type="STRING" id="708197.A0A161Y6V7"/>
<feature type="domain" description="Zn(2)-C6 fungal-type" evidence="3">
    <location>
        <begin position="36"/>
        <end position="66"/>
    </location>
</feature>
<dbReference type="EMBL" id="LFIV01000145">
    <property type="protein sequence ID" value="KZL67537.1"/>
    <property type="molecule type" value="Genomic_DNA"/>
</dbReference>
<dbReference type="SMART" id="SM00066">
    <property type="entry name" value="GAL4"/>
    <property type="match status" value="1"/>
</dbReference>
<dbReference type="CDD" id="cd12148">
    <property type="entry name" value="fungal_TF_MHR"/>
    <property type="match status" value="1"/>
</dbReference>